<feature type="compositionally biased region" description="Low complexity" evidence="1">
    <location>
        <begin position="77"/>
        <end position="86"/>
    </location>
</feature>
<evidence type="ECO:0000313" key="4">
    <source>
        <dbReference type="Proteomes" id="UP001163846"/>
    </source>
</evidence>
<feature type="signal peptide" evidence="2">
    <location>
        <begin position="1"/>
        <end position="21"/>
    </location>
</feature>
<feature type="chain" id="PRO_5041304508" evidence="2">
    <location>
        <begin position="22"/>
        <end position="236"/>
    </location>
</feature>
<accession>A0AA38PHQ0</accession>
<protein>
    <submittedName>
        <fullName evidence="3">Uncharacterized protein</fullName>
    </submittedName>
</protein>
<feature type="region of interest" description="Disordered" evidence="1">
    <location>
        <begin position="68"/>
        <end position="89"/>
    </location>
</feature>
<reference evidence="3" key="1">
    <citation type="submission" date="2022-08" db="EMBL/GenBank/DDBJ databases">
        <authorList>
            <consortium name="DOE Joint Genome Institute"/>
            <person name="Min B."/>
            <person name="Riley R."/>
            <person name="Sierra-Patev S."/>
            <person name="Naranjo-Ortiz M."/>
            <person name="Looney B."/>
            <person name="Konkel Z."/>
            <person name="Slot J.C."/>
            <person name="Sakamoto Y."/>
            <person name="Steenwyk J.L."/>
            <person name="Rokas A."/>
            <person name="Carro J."/>
            <person name="Camarero S."/>
            <person name="Ferreira P."/>
            <person name="Molpeceres G."/>
            <person name="Ruiz-Duenas F.J."/>
            <person name="Serrano A."/>
            <person name="Henrissat B."/>
            <person name="Drula E."/>
            <person name="Hughes K.W."/>
            <person name="Mata J.L."/>
            <person name="Ishikawa N.K."/>
            <person name="Vargas-Isla R."/>
            <person name="Ushijima S."/>
            <person name="Smith C.A."/>
            <person name="Ahrendt S."/>
            <person name="Andreopoulos W."/>
            <person name="He G."/>
            <person name="Labutti K."/>
            <person name="Lipzen A."/>
            <person name="Ng V."/>
            <person name="Sandor L."/>
            <person name="Barry K."/>
            <person name="Martinez A.T."/>
            <person name="Xiao Y."/>
            <person name="Gibbons J.G."/>
            <person name="Terashima K."/>
            <person name="Hibbett D.S."/>
            <person name="Grigoriev I.V."/>
        </authorList>
    </citation>
    <scope>NUCLEOTIDE SEQUENCE</scope>
    <source>
        <strain evidence="3">TFB9207</strain>
    </source>
</reference>
<evidence type="ECO:0000256" key="1">
    <source>
        <dbReference type="SAM" id="MobiDB-lite"/>
    </source>
</evidence>
<evidence type="ECO:0000313" key="3">
    <source>
        <dbReference type="EMBL" id="KAJ3843129.1"/>
    </source>
</evidence>
<organism evidence="3 4">
    <name type="scientific">Lentinula raphanica</name>
    <dbReference type="NCBI Taxonomy" id="153919"/>
    <lineage>
        <taxon>Eukaryota</taxon>
        <taxon>Fungi</taxon>
        <taxon>Dikarya</taxon>
        <taxon>Basidiomycota</taxon>
        <taxon>Agaricomycotina</taxon>
        <taxon>Agaricomycetes</taxon>
        <taxon>Agaricomycetidae</taxon>
        <taxon>Agaricales</taxon>
        <taxon>Marasmiineae</taxon>
        <taxon>Omphalotaceae</taxon>
        <taxon>Lentinula</taxon>
    </lineage>
</organism>
<keyword evidence="2" id="KW-0732">Signal</keyword>
<dbReference type="Proteomes" id="UP001163846">
    <property type="component" value="Unassembled WGS sequence"/>
</dbReference>
<dbReference type="EMBL" id="MU805985">
    <property type="protein sequence ID" value="KAJ3843129.1"/>
    <property type="molecule type" value="Genomic_DNA"/>
</dbReference>
<evidence type="ECO:0000256" key="2">
    <source>
        <dbReference type="SAM" id="SignalP"/>
    </source>
</evidence>
<sequence length="236" mass="26755">MTIFSLVWIWTSLVFAFAVNALPVRLEHGETRTNIRFRSTTNDTSSGSHVYDVPRVPLGVLANYTVNPSSPSPSFPPSSSILRRSPSSPPKTVPVQLWIHAKGTDSEHWSLVIDSTRGFAAEAPDPYHQDSQPLRPLTFSYYSDQKSQAKLMDLNCQATFENDEKMDEIFKDLVNNSKIGWGGKLPREIGGNCMDYVKGALEYLVKGKNIKQMPVKFTELWDREYKEVQKKVWGRQ</sequence>
<proteinExistence type="predicted"/>
<comment type="caution">
    <text evidence="3">The sequence shown here is derived from an EMBL/GenBank/DDBJ whole genome shotgun (WGS) entry which is preliminary data.</text>
</comment>
<gene>
    <name evidence="3" type="ORF">F5878DRAFT_638350</name>
</gene>
<name>A0AA38PHQ0_9AGAR</name>
<keyword evidence="4" id="KW-1185">Reference proteome</keyword>
<dbReference type="AlphaFoldDB" id="A0AA38PHQ0"/>